<keyword evidence="5" id="KW-0046">Antibiotic resistance</keyword>
<dbReference type="SUPFAM" id="SSF103473">
    <property type="entry name" value="MFS general substrate transporter"/>
    <property type="match status" value="1"/>
</dbReference>
<dbReference type="InterPro" id="IPR020846">
    <property type="entry name" value="MFS_dom"/>
</dbReference>
<name>A0ABV6X217_9ACTN</name>
<sequence length="498" mass="51803">MSTNQAETAAPATAPIAGSAPEPDPPGPSYRWRWWILGTILVAEVMDLLDTTIVSIASPAIHEDFGGGTSQLQWIGAAYTLTFAVLLITGARLGDLVGRRRMFLIGTFGFTLFSALCAVSVDSGMLIGSRAVQGAFAALMIPQGLGIMREVFPPKEVGGAFAAFGPVMGLSSVLGPVLGGFLVTADILGTGWRMVFLINIPLGLAGVVLAWKLFPKNTRTPGATRLDLVGMVLLSAAVLLLIYPLVQGRDLGWPIWTYLSMAGSVPLFGVFGWYQRRLRTSGGSPLVEPSLFRNRAFTSALGVGIFFFAAMSGLMFGLTLMMQLGSGWTAMHAGSTMIPMSLGIAVGAGLSGAVLGPKYGRKVLHVGMLVMTAGVLGLWASYSHWGLHITSWDLIAGLAVTGLGMGLLIAPFFDIALAGVTDQESGSAAGVLNAVQQLGGSIGIAALGTGFFSWASSRGFVQATGWTMGCTAAALLVAAAVGFGLPRMARPESAPVEE</sequence>
<dbReference type="Gene3D" id="1.20.1720.10">
    <property type="entry name" value="Multidrug resistance protein D"/>
    <property type="match status" value="1"/>
</dbReference>
<dbReference type="Pfam" id="PF07690">
    <property type="entry name" value="MFS_1"/>
    <property type="match status" value="1"/>
</dbReference>
<protein>
    <submittedName>
        <fullName evidence="9">MFS transporter</fullName>
    </submittedName>
</protein>
<keyword evidence="3 7" id="KW-1133">Transmembrane helix</keyword>
<dbReference type="InterPro" id="IPR011701">
    <property type="entry name" value="MFS"/>
</dbReference>
<keyword evidence="2 7" id="KW-0812">Transmembrane</keyword>
<feature type="transmembrane region" description="Helical" evidence="7">
    <location>
        <begin position="72"/>
        <end position="91"/>
    </location>
</feature>
<feature type="domain" description="Major facilitator superfamily (MFS) profile" evidence="8">
    <location>
        <begin position="36"/>
        <end position="490"/>
    </location>
</feature>
<feature type="compositionally biased region" description="Low complexity" evidence="6">
    <location>
        <begin position="1"/>
        <end position="21"/>
    </location>
</feature>
<feature type="transmembrane region" description="Helical" evidence="7">
    <location>
        <begin position="34"/>
        <end position="60"/>
    </location>
</feature>
<evidence type="ECO:0000256" key="7">
    <source>
        <dbReference type="SAM" id="Phobius"/>
    </source>
</evidence>
<feature type="transmembrane region" description="Helical" evidence="7">
    <location>
        <begin position="255"/>
        <end position="275"/>
    </location>
</feature>
<feature type="transmembrane region" description="Helical" evidence="7">
    <location>
        <begin position="194"/>
        <end position="214"/>
    </location>
</feature>
<evidence type="ECO:0000313" key="9">
    <source>
        <dbReference type="EMBL" id="MFC1432335.1"/>
    </source>
</evidence>
<feature type="transmembrane region" description="Helical" evidence="7">
    <location>
        <begin position="296"/>
        <end position="318"/>
    </location>
</feature>
<feature type="transmembrane region" description="Helical" evidence="7">
    <location>
        <begin position="338"/>
        <end position="356"/>
    </location>
</feature>
<feature type="transmembrane region" description="Helical" evidence="7">
    <location>
        <begin position="438"/>
        <end position="457"/>
    </location>
</feature>
<evidence type="ECO:0000256" key="4">
    <source>
        <dbReference type="ARBA" id="ARBA00023136"/>
    </source>
</evidence>
<dbReference type="PROSITE" id="PS50850">
    <property type="entry name" value="MFS"/>
    <property type="match status" value="1"/>
</dbReference>
<dbReference type="InterPro" id="IPR036259">
    <property type="entry name" value="MFS_trans_sf"/>
</dbReference>
<reference evidence="9 10" key="1">
    <citation type="submission" date="2024-09" db="EMBL/GenBank/DDBJ databases">
        <authorList>
            <person name="Lee S.D."/>
        </authorList>
    </citation>
    <scope>NUCLEOTIDE SEQUENCE [LARGE SCALE GENOMIC DNA]</scope>
    <source>
        <strain evidence="9 10">N1-3</strain>
    </source>
</reference>
<feature type="transmembrane region" description="Helical" evidence="7">
    <location>
        <begin position="127"/>
        <end position="148"/>
    </location>
</feature>
<keyword evidence="4 7" id="KW-0472">Membrane</keyword>
<gene>
    <name evidence="9" type="ORF">ACEZDB_16935</name>
</gene>
<feature type="transmembrane region" description="Helical" evidence="7">
    <location>
        <begin position="103"/>
        <end position="121"/>
    </location>
</feature>
<dbReference type="EMBL" id="JBHEZY010000006">
    <property type="protein sequence ID" value="MFC1432335.1"/>
    <property type="molecule type" value="Genomic_DNA"/>
</dbReference>
<dbReference type="Gene3D" id="1.20.1250.20">
    <property type="entry name" value="MFS general substrate transporter like domains"/>
    <property type="match status" value="1"/>
</dbReference>
<feature type="transmembrane region" description="Helical" evidence="7">
    <location>
        <begin position="463"/>
        <end position="485"/>
    </location>
</feature>
<feature type="region of interest" description="Disordered" evidence="6">
    <location>
        <begin position="1"/>
        <end position="25"/>
    </location>
</feature>
<dbReference type="Proteomes" id="UP001592530">
    <property type="component" value="Unassembled WGS sequence"/>
</dbReference>
<organism evidence="9 10">
    <name type="scientific">Streptacidiphilus alkalitolerans</name>
    <dbReference type="NCBI Taxonomy" id="3342712"/>
    <lineage>
        <taxon>Bacteria</taxon>
        <taxon>Bacillati</taxon>
        <taxon>Actinomycetota</taxon>
        <taxon>Actinomycetes</taxon>
        <taxon>Kitasatosporales</taxon>
        <taxon>Streptomycetaceae</taxon>
        <taxon>Streptacidiphilus</taxon>
    </lineage>
</organism>
<comment type="caution">
    <text evidence="9">The sequence shown here is derived from an EMBL/GenBank/DDBJ whole genome shotgun (WGS) entry which is preliminary data.</text>
</comment>
<evidence type="ECO:0000259" key="8">
    <source>
        <dbReference type="PROSITE" id="PS50850"/>
    </source>
</evidence>
<evidence type="ECO:0000256" key="5">
    <source>
        <dbReference type="ARBA" id="ARBA00023251"/>
    </source>
</evidence>
<evidence type="ECO:0000256" key="6">
    <source>
        <dbReference type="SAM" id="MobiDB-lite"/>
    </source>
</evidence>
<evidence type="ECO:0000313" key="10">
    <source>
        <dbReference type="Proteomes" id="UP001592530"/>
    </source>
</evidence>
<accession>A0ABV6X217</accession>
<dbReference type="RefSeq" id="WP_380554062.1">
    <property type="nucleotide sequence ID" value="NZ_JBHEZY010000006.1"/>
</dbReference>
<comment type="subcellular location">
    <subcellularLocation>
        <location evidence="1">Cell membrane</location>
        <topology evidence="1">Multi-pass membrane protein</topology>
    </subcellularLocation>
</comment>
<feature type="transmembrane region" description="Helical" evidence="7">
    <location>
        <begin position="160"/>
        <end position="182"/>
    </location>
</feature>
<dbReference type="CDD" id="cd17321">
    <property type="entry name" value="MFS_MMR_MDR_like"/>
    <property type="match status" value="1"/>
</dbReference>
<proteinExistence type="predicted"/>
<feature type="transmembrane region" description="Helical" evidence="7">
    <location>
        <begin position="394"/>
        <end position="417"/>
    </location>
</feature>
<feature type="transmembrane region" description="Helical" evidence="7">
    <location>
        <begin position="226"/>
        <end position="243"/>
    </location>
</feature>
<dbReference type="PANTHER" id="PTHR42718:SF39">
    <property type="entry name" value="ACTINORHODIN TRANSPORTER-RELATED"/>
    <property type="match status" value="1"/>
</dbReference>
<evidence type="ECO:0000256" key="2">
    <source>
        <dbReference type="ARBA" id="ARBA00022692"/>
    </source>
</evidence>
<dbReference type="PANTHER" id="PTHR42718">
    <property type="entry name" value="MAJOR FACILITATOR SUPERFAMILY MULTIDRUG TRANSPORTER MFSC"/>
    <property type="match status" value="1"/>
</dbReference>
<feature type="transmembrane region" description="Helical" evidence="7">
    <location>
        <begin position="363"/>
        <end position="382"/>
    </location>
</feature>
<evidence type="ECO:0000256" key="3">
    <source>
        <dbReference type="ARBA" id="ARBA00022989"/>
    </source>
</evidence>
<evidence type="ECO:0000256" key="1">
    <source>
        <dbReference type="ARBA" id="ARBA00004651"/>
    </source>
</evidence>